<keyword evidence="1" id="KW-0812">Transmembrane</keyword>
<keyword evidence="1" id="KW-0472">Membrane</keyword>
<protein>
    <submittedName>
        <fullName evidence="2">Uncharacterized protein</fullName>
    </submittedName>
</protein>
<accession>A0ABY3B509</accession>
<evidence type="ECO:0000313" key="2">
    <source>
        <dbReference type="EMBL" id="TQR98971.1"/>
    </source>
</evidence>
<dbReference type="RefSeq" id="WP_142613006.1">
    <property type="nucleotide sequence ID" value="NZ_VIJZ01000004.1"/>
</dbReference>
<sequence>MRITMSKFLKRYVTILLSYAIGIGLFYALGYKVSAIGIYAILTGIVIGEIINFALSKREK</sequence>
<feature type="transmembrane region" description="Helical" evidence="1">
    <location>
        <begin position="12"/>
        <end position="30"/>
    </location>
</feature>
<keyword evidence="3" id="KW-1185">Reference proteome</keyword>
<dbReference type="EMBL" id="VIJZ01000004">
    <property type="protein sequence ID" value="TQR98971.1"/>
    <property type="molecule type" value="Genomic_DNA"/>
</dbReference>
<evidence type="ECO:0000313" key="3">
    <source>
        <dbReference type="Proteomes" id="UP000319219"/>
    </source>
</evidence>
<feature type="transmembrane region" description="Helical" evidence="1">
    <location>
        <begin position="36"/>
        <end position="55"/>
    </location>
</feature>
<reference evidence="2 3" key="1">
    <citation type="submission" date="2019-07" db="EMBL/GenBank/DDBJ databases">
        <title>Paenibacillus ottowii sp. nov. isolated from a fermentation system processing bovine manure.</title>
        <authorList>
            <person name="Velazquez L.F."/>
            <person name="Rajbanshi S."/>
            <person name="Guan S."/>
            <person name="Hinchee M."/>
            <person name="Welsh A."/>
        </authorList>
    </citation>
    <scope>NUCLEOTIDE SEQUENCE [LARGE SCALE GENOMIC DNA]</scope>
    <source>
        <strain evidence="2 3">MS2379</strain>
    </source>
</reference>
<comment type="caution">
    <text evidence="2">The sequence shown here is derived from an EMBL/GenBank/DDBJ whole genome shotgun (WGS) entry which is preliminary data.</text>
</comment>
<gene>
    <name evidence="2" type="ORF">FKV70_12425</name>
</gene>
<evidence type="ECO:0000256" key="1">
    <source>
        <dbReference type="SAM" id="Phobius"/>
    </source>
</evidence>
<name>A0ABY3B509_9BACL</name>
<proteinExistence type="predicted"/>
<keyword evidence="1" id="KW-1133">Transmembrane helix</keyword>
<dbReference type="Proteomes" id="UP000319219">
    <property type="component" value="Unassembled WGS sequence"/>
</dbReference>
<organism evidence="2 3">
    <name type="scientific">Paenibacillus ottowii</name>
    <dbReference type="NCBI Taxonomy" id="2315729"/>
    <lineage>
        <taxon>Bacteria</taxon>
        <taxon>Bacillati</taxon>
        <taxon>Bacillota</taxon>
        <taxon>Bacilli</taxon>
        <taxon>Bacillales</taxon>
        <taxon>Paenibacillaceae</taxon>
        <taxon>Paenibacillus</taxon>
    </lineage>
</organism>